<comment type="caution">
    <text evidence="2">The sequence shown here is derived from an EMBL/GenBank/DDBJ whole genome shotgun (WGS) entry which is preliminary data.</text>
</comment>
<keyword evidence="1" id="KW-0732">Signal</keyword>
<evidence type="ECO:0000313" key="2">
    <source>
        <dbReference type="EMBL" id="KAE8728501.1"/>
    </source>
</evidence>
<reference evidence="2" key="1">
    <citation type="submission" date="2019-09" db="EMBL/GenBank/DDBJ databases">
        <title>Draft genome information of white flower Hibiscus syriacus.</title>
        <authorList>
            <person name="Kim Y.-M."/>
        </authorList>
    </citation>
    <scope>NUCLEOTIDE SEQUENCE [LARGE SCALE GENOMIC DNA]</scope>
    <source>
        <strain evidence="2">YM2019G1</strain>
    </source>
</reference>
<feature type="signal peptide" evidence="1">
    <location>
        <begin position="1"/>
        <end position="19"/>
    </location>
</feature>
<dbReference type="AlphaFoldDB" id="A0A6A3CMA0"/>
<name>A0A6A3CMA0_HIBSY</name>
<dbReference type="EMBL" id="VEPZ02000260">
    <property type="protein sequence ID" value="KAE8728501.1"/>
    <property type="molecule type" value="Genomic_DNA"/>
</dbReference>
<keyword evidence="3" id="KW-1185">Reference proteome</keyword>
<proteinExistence type="predicted"/>
<feature type="chain" id="PRO_5025526626" evidence="1">
    <location>
        <begin position="20"/>
        <end position="168"/>
    </location>
</feature>
<accession>A0A6A3CMA0</accession>
<sequence length="168" mass="19739">MRWWLQLTLVLRSIDHWWSSLNSGVMKWGKATRDSQFKFFWVLGFRKAVVLSKLRPQLIKPLNLRAFSSIPSCEYSNQSRGALPRFFSETLPSSKELGASSITPLLTKRSSTISDNRVERLQRVILAALDFTYVYDNQVERLQRVILDVWLGYNISWCYVFFLAFTRY</sequence>
<organism evidence="2 3">
    <name type="scientific">Hibiscus syriacus</name>
    <name type="common">Rose of Sharon</name>
    <dbReference type="NCBI Taxonomy" id="106335"/>
    <lineage>
        <taxon>Eukaryota</taxon>
        <taxon>Viridiplantae</taxon>
        <taxon>Streptophyta</taxon>
        <taxon>Embryophyta</taxon>
        <taxon>Tracheophyta</taxon>
        <taxon>Spermatophyta</taxon>
        <taxon>Magnoliopsida</taxon>
        <taxon>eudicotyledons</taxon>
        <taxon>Gunneridae</taxon>
        <taxon>Pentapetalae</taxon>
        <taxon>rosids</taxon>
        <taxon>malvids</taxon>
        <taxon>Malvales</taxon>
        <taxon>Malvaceae</taxon>
        <taxon>Malvoideae</taxon>
        <taxon>Hibiscus</taxon>
    </lineage>
</organism>
<evidence type="ECO:0000256" key="1">
    <source>
        <dbReference type="SAM" id="SignalP"/>
    </source>
</evidence>
<dbReference type="Proteomes" id="UP000436088">
    <property type="component" value="Unassembled WGS sequence"/>
</dbReference>
<evidence type="ECO:0000313" key="3">
    <source>
        <dbReference type="Proteomes" id="UP000436088"/>
    </source>
</evidence>
<gene>
    <name evidence="2" type="ORF">F3Y22_tig00004355pilonHSYRG00183</name>
</gene>
<protein>
    <submittedName>
        <fullName evidence="2">Detected protein of confused Function</fullName>
    </submittedName>
</protein>